<proteinExistence type="predicted"/>
<keyword evidence="3" id="KW-1185">Reference proteome</keyword>
<reference evidence="3" key="1">
    <citation type="submission" date="2015-09" db="EMBL/GenBank/DDBJ databases">
        <authorList>
            <person name="Rodrigo-Torres L."/>
            <person name="Arahal D.R."/>
        </authorList>
    </citation>
    <scope>NUCLEOTIDE SEQUENCE [LARGE SCALE GENOMIC DNA]</scope>
    <source>
        <strain evidence="3">CECT 4293</strain>
    </source>
</reference>
<gene>
    <name evidence="2" type="ORF">RUM4293_03204</name>
</gene>
<sequence length="121" mass="13766">MFTALCRQWQGKENERCQQNFSEFEGTGERCIEQVAPNYIHTGDEDEAEQDQCGPDTQRSVEQQPDVQPLIRGLVGETMAKPLHGSEVHASLFAHFFQCRRAVVAVRRDGFGPRCFFICCL</sequence>
<evidence type="ECO:0000313" key="3">
    <source>
        <dbReference type="Proteomes" id="UP000050786"/>
    </source>
</evidence>
<feature type="compositionally biased region" description="Polar residues" evidence="1">
    <location>
        <begin position="55"/>
        <end position="66"/>
    </location>
</feature>
<evidence type="ECO:0000256" key="1">
    <source>
        <dbReference type="SAM" id="MobiDB-lite"/>
    </source>
</evidence>
<protein>
    <submittedName>
        <fullName evidence="2">Uncharacterized protein</fullName>
    </submittedName>
</protein>
<dbReference type="Proteomes" id="UP000050786">
    <property type="component" value="Unassembled WGS sequence"/>
</dbReference>
<name>A0A0P1E682_9RHOB</name>
<feature type="region of interest" description="Disordered" evidence="1">
    <location>
        <begin position="43"/>
        <end position="66"/>
    </location>
</feature>
<dbReference type="EMBL" id="CYPS01000045">
    <property type="protein sequence ID" value="CUH44306.1"/>
    <property type="molecule type" value="Genomic_DNA"/>
</dbReference>
<accession>A0A0P1E682</accession>
<dbReference type="AlphaFoldDB" id="A0A0P1E682"/>
<organism evidence="2 3">
    <name type="scientific">Ruegeria atlantica</name>
    <dbReference type="NCBI Taxonomy" id="81569"/>
    <lineage>
        <taxon>Bacteria</taxon>
        <taxon>Pseudomonadati</taxon>
        <taxon>Pseudomonadota</taxon>
        <taxon>Alphaproteobacteria</taxon>
        <taxon>Rhodobacterales</taxon>
        <taxon>Roseobacteraceae</taxon>
        <taxon>Ruegeria</taxon>
    </lineage>
</organism>
<evidence type="ECO:0000313" key="2">
    <source>
        <dbReference type="EMBL" id="CUH44306.1"/>
    </source>
</evidence>